<evidence type="ECO:0000313" key="2">
    <source>
        <dbReference type="Proteomes" id="UP000789405"/>
    </source>
</evidence>
<reference evidence="1" key="1">
    <citation type="submission" date="2021-06" db="EMBL/GenBank/DDBJ databases">
        <authorList>
            <person name="Kallberg Y."/>
            <person name="Tangrot J."/>
            <person name="Rosling A."/>
        </authorList>
    </citation>
    <scope>NUCLEOTIDE SEQUENCE</scope>
    <source>
        <strain evidence="1">MA453B</strain>
    </source>
</reference>
<dbReference type="Proteomes" id="UP000789405">
    <property type="component" value="Unassembled WGS sequence"/>
</dbReference>
<gene>
    <name evidence="1" type="ORF">DERYTH_LOCUS28026</name>
</gene>
<keyword evidence="2" id="KW-1185">Reference proteome</keyword>
<sequence length="156" mass="18564">CLTTKIKTQTEEINEDKIQRELRSLSELWHWWEDTDEMSSPRITLHELIKGFIPYSLVYKVTSMLKSRGKAKESIIEGMISFKEYLKDYWKERCEKVVLWETENNITNKLKRQKKGENFYNSRRKMKRCSDKNIDSSSASVESIGGKYNKIELIEK</sequence>
<accession>A0A9N9PKQ6</accession>
<comment type="caution">
    <text evidence="1">The sequence shown here is derived from an EMBL/GenBank/DDBJ whole genome shotgun (WGS) entry which is preliminary data.</text>
</comment>
<evidence type="ECO:0000313" key="1">
    <source>
        <dbReference type="EMBL" id="CAG8826093.1"/>
    </source>
</evidence>
<name>A0A9N9PKQ6_9GLOM</name>
<protein>
    <submittedName>
        <fullName evidence="1">17326_t:CDS:1</fullName>
    </submittedName>
</protein>
<proteinExistence type="predicted"/>
<feature type="non-terminal residue" evidence="1">
    <location>
        <position position="1"/>
    </location>
</feature>
<organism evidence="1 2">
    <name type="scientific">Dentiscutata erythropus</name>
    <dbReference type="NCBI Taxonomy" id="1348616"/>
    <lineage>
        <taxon>Eukaryota</taxon>
        <taxon>Fungi</taxon>
        <taxon>Fungi incertae sedis</taxon>
        <taxon>Mucoromycota</taxon>
        <taxon>Glomeromycotina</taxon>
        <taxon>Glomeromycetes</taxon>
        <taxon>Diversisporales</taxon>
        <taxon>Gigasporaceae</taxon>
        <taxon>Dentiscutata</taxon>
    </lineage>
</organism>
<feature type="non-terminal residue" evidence="1">
    <location>
        <position position="156"/>
    </location>
</feature>
<dbReference type="EMBL" id="CAJVPY010067531">
    <property type="protein sequence ID" value="CAG8826093.1"/>
    <property type="molecule type" value="Genomic_DNA"/>
</dbReference>
<dbReference type="AlphaFoldDB" id="A0A9N9PKQ6"/>